<dbReference type="CDD" id="cd00006">
    <property type="entry name" value="PTS_IIA_man"/>
    <property type="match status" value="1"/>
</dbReference>
<reference evidence="9 10" key="1">
    <citation type="submission" date="2018-11" db="EMBL/GenBank/DDBJ databases">
        <title>Clostridium sp. nov., a member of the family Erysipelotrichaceae isolated from pig faeces.</title>
        <authorList>
            <person name="Chang Y.-H."/>
        </authorList>
    </citation>
    <scope>NUCLEOTIDE SEQUENCE [LARGE SCALE GENOMIC DNA]</scope>
    <source>
        <strain evidence="9 10">YH-panp20</strain>
    </source>
</reference>
<evidence type="ECO:0000313" key="10">
    <source>
        <dbReference type="Proteomes" id="UP000276568"/>
    </source>
</evidence>
<organism evidence="9 10">
    <name type="scientific">Absicoccus porci</name>
    <dbReference type="NCBI Taxonomy" id="2486576"/>
    <lineage>
        <taxon>Bacteria</taxon>
        <taxon>Bacillati</taxon>
        <taxon>Bacillota</taxon>
        <taxon>Erysipelotrichia</taxon>
        <taxon>Erysipelotrichales</taxon>
        <taxon>Erysipelotrichaceae</taxon>
        <taxon>Absicoccus</taxon>
    </lineage>
</organism>
<dbReference type="EMBL" id="RJQC01000002">
    <property type="protein sequence ID" value="RNM30452.1"/>
    <property type="molecule type" value="Genomic_DNA"/>
</dbReference>
<keyword evidence="6" id="KW-0598">Phosphotransferase system</keyword>
<comment type="subcellular location">
    <subcellularLocation>
        <location evidence="1">Cytoplasm</location>
    </subcellularLocation>
</comment>
<comment type="caution">
    <text evidence="9">The sequence shown here is derived from an EMBL/GenBank/DDBJ whole genome shotgun (WGS) entry which is preliminary data.</text>
</comment>
<evidence type="ECO:0000256" key="3">
    <source>
        <dbReference type="ARBA" id="ARBA00022490"/>
    </source>
</evidence>
<evidence type="ECO:0000256" key="7">
    <source>
        <dbReference type="ARBA" id="ARBA00022777"/>
    </source>
</evidence>
<sequence length="134" mass="14677">MIGLVFAGHGKFPEGLRNSTEMISGEMIQTEVVSLMPEDDPSSYGKRLEKAVNRMDTGDGVLVLADLRGGTPFNQSLMLCQKKHIYIVVGMNLPLALTANLNRNEDTTLDELAQCLIDAAPDSIDLVKYTYEGE</sequence>
<evidence type="ECO:0000259" key="8">
    <source>
        <dbReference type="PROSITE" id="PS51096"/>
    </source>
</evidence>
<evidence type="ECO:0000313" key="9">
    <source>
        <dbReference type="EMBL" id="RNM30452.1"/>
    </source>
</evidence>
<name>A0A3N0I281_9FIRM</name>
<dbReference type="PANTHER" id="PTHR33799">
    <property type="entry name" value="PTS PERMEASE-RELATED-RELATED"/>
    <property type="match status" value="1"/>
</dbReference>
<keyword evidence="7" id="KW-0418">Kinase</keyword>
<dbReference type="InterPro" id="IPR051471">
    <property type="entry name" value="Bacterial_PTS_sugar_comp"/>
</dbReference>
<evidence type="ECO:0000256" key="1">
    <source>
        <dbReference type="ARBA" id="ARBA00004496"/>
    </source>
</evidence>
<dbReference type="GO" id="GO:0016020">
    <property type="term" value="C:membrane"/>
    <property type="evidence" value="ECO:0007669"/>
    <property type="project" value="InterPro"/>
</dbReference>
<dbReference type="RefSeq" id="WP_128520362.1">
    <property type="nucleotide sequence ID" value="NZ_CAUWBR010000048.1"/>
</dbReference>
<dbReference type="GO" id="GO:0016301">
    <property type="term" value="F:kinase activity"/>
    <property type="evidence" value="ECO:0007669"/>
    <property type="project" value="UniProtKB-KW"/>
</dbReference>
<dbReference type="OrthoDB" id="9799827at2"/>
<evidence type="ECO:0000256" key="5">
    <source>
        <dbReference type="ARBA" id="ARBA00022679"/>
    </source>
</evidence>
<dbReference type="PROSITE" id="PS51096">
    <property type="entry name" value="PTS_EIIA_TYPE_4"/>
    <property type="match status" value="1"/>
</dbReference>
<accession>A0A3N0I281</accession>
<dbReference type="GO" id="GO:0005737">
    <property type="term" value="C:cytoplasm"/>
    <property type="evidence" value="ECO:0007669"/>
    <property type="project" value="UniProtKB-SubCell"/>
</dbReference>
<dbReference type="Pfam" id="PF03610">
    <property type="entry name" value="EIIA-man"/>
    <property type="match status" value="1"/>
</dbReference>
<dbReference type="InterPro" id="IPR004701">
    <property type="entry name" value="PTS_EIIA_man-typ"/>
</dbReference>
<dbReference type="SUPFAM" id="SSF53062">
    <property type="entry name" value="PTS system fructose IIA component-like"/>
    <property type="match status" value="1"/>
</dbReference>
<evidence type="ECO:0000256" key="4">
    <source>
        <dbReference type="ARBA" id="ARBA00022597"/>
    </source>
</evidence>
<keyword evidence="2" id="KW-0813">Transport</keyword>
<dbReference type="InterPro" id="IPR033887">
    <property type="entry name" value="PTS_IIA_man"/>
</dbReference>
<evidence type="ECO:0000256" key="6">
    <source>
        <dbReference type="ARBA" id="ARBA00022683"/>
    </source>
</evidence>
<keyword evidence="4 9" id="KW-0762">Sugar transport</keyword>
<gene>
    <name evidence="9" type="ORF">EDX97_06590</name>
</gene>
<keyword evidence="3" id="KW-0963">Cytoplasm</keyword>
<dbReference type="PANTHER" id="PTHR33799:SF1">
    <property type="entry name" value="PTS SYSTEM MANNOSE-SPECIFIC EIIAB COMPONENT-RELATED"/>
    <property type="match status" value="1"/>
</dbReference>
<keyword evidence="5" id="KW-0808">Transferase</keyword>
<dbReference type="AlphaFoldDB" id="A0A3N0I281"/>
<feature type="domain" description="PTS EIIA type-4" evidence="8">
    <location>
        <begin position="1"/>
        <end position="124"/>
    </location>
</feature>
<evidence type="ECO:0000256" key="2">
    <source>
        <dbReference type="ARBA" id="ARBA00022448"/>
    </source>
</evidence>
<dbReference type="InterPro" id="IPR036662">
    <property type="entry name" value="PTS_EIIA_man-typ_sf"/>
</dbReference>
<protein>
    <submittedName>
        <fullName evidence="9">PTS sugar transporter subunit IIA</fullName>
    </submittedName>
</protein>
<dbReference type="Gene3D" id="3.40.50.510">
    <property type="entry name" value="Phosphotransferase system, mannose-type IIA component"/>
    <property type="match status" value="1"/>
</dbReference>
<proteinExistence type="predicted"/>
<keyword evidence="10" id="KW-1185">Reference proteome</keyword>
<dbReference type="Proteomes" id="UP000276568">
    <property type="component" value="Unassembled WGS sequence"/>
</dbReference>
<dbReference type="GO" id="GO:0009401">
    <property type="term" value="P:phosphoenolpyruvate-dependent sugar phosphotransferase system"/>
    <property type="evidence" value="ECO:0007669"/>
    <property type="project" value="UniProtKB-KW"/>
</dbReference>